<dbReference type="OrthoDB" id="9808936at2"/>
<evidence type="ECO:0000256" key="5">
    <source>
        <dbReference type="ARBA" id="ARBA00022960"/>
    </source>
</evidence>
<dbReference type="GO" id="GO:0008360">
    <property type="term" value="P:regulation of cell shape"/>
    <property type="evidence" value="ECO:0007669"/>
    <property type="project" value="UniProtKB-KW"/>
</dbReference>
<keyword evidence="1 10" id="KW-1003">Cell membrane</keyword>
<feature type="binding site" evidence="10">
    <location>
        <position position="254"/>
    </location>
    <ligand>
        <name>UDP-N-acetyl-alpha-D-glucosamine</name>
        <dbReference type="ChEBI" id="CHEBI:57705"/>
    </ligand>
</feature>
<gene>
    <name evidence="10" type="primary">murG</name>
    <name evidence="13" type="ORF">SAMN05421767_10541</name>
</gene>
<keyword evidence="4 10" id="KW-0808">Transferase</keyword>
<evidence type="ECO:0000259" key="11">
    <source>
        <dbReference type="Pfam" id="PF03033"/>
    </source>
</evidence>
<evidence type="ECO:0000256" key="7">
    <source>
        <dbReference type="ARBA" id="ARBA00023136"/>
    </source>
</evidence>
<dbReference type="UniPathway" id="UPA00219"/>
<dbReference type="EMBL" id="FOGF01000005">
    <property type="protein sequence ID" value="SEQ72277.1"/>
    <property type="molecule type" value="Genomic_DNA"/>
</dbReference>
<evidence type="ECO:0000256" key="8">
    <source>
        <dbReference type="ARBA" id="ARBA00023306"/>
    </source>
</evidence>
<protein>
    <recommendedName>
        <fullName evidence="10">UDP-N-acetylglucosamine--N-acetylmuramyl-(pentapeptide) pyrophosphoryl-undecaprenol N-acetylglucosamine transferase</fullName>
        <ecNumber evidence="10">2.4.1.227</ecNumber>
    </recommendedName>
    <alternativeName>
        <fullName evidence="10">Undecaprenyl-PP-MurNAc-pentapeptide-UDPGlcNAc GlcNAc transferase</fullName>
    </alternativeName>
</protein>
<dbReference type="HAMAP" id="MF_00033">
    <property type="entry name" value="MurG"/>
    <property type="match status" value="1"/>
</dbReference>
<dbReference type="Proteomes" id="UP000198556">
    <property type="component" value="Unassembled WGS sequence"/>
</dbReference>
<dbReference type="GO" id="GO:0071555">
    <property type="term" value="P:cell wall organization"/>
    <property type="evidence" value="ECO:0007669"/>
    <property type="project" value="UniProtKB-KW"/>
</dbReference>
<dbReference type="Pfam" id="PF04101">
    <property type="entry name" value="Glyco_tran_28_C"/>
    <property type="match status" value="1"/>
</dbReference>
<proteinExistence type="inferred from homology"/>
<dbReference type="EC" id="2.4.1.227" evidence="10"/>
<evidence type="ECO:0000259" key="12">
    <source>
        <dbReference type="Pfam" id="PF04101"/>
    </source>
</evidence>
<keyword evidence="3 10" id="KW-0328">Glycosyltransferase</keyword>
<comment type="catalytic activity">
    <reaction evidence="10">
        <text>Mur2Ac(oyl-L-Ala-gamma-D-Glu-L-Lys-D-Ala-D-Ala)-di-trans,octa-cis-undecaprenyl diphosphate + UDP-N-acetyl-alpha-D-glucosamine = beta-D-GlcNAc-(1-&gt;4)-Mur2Ac(oyl-L-Ala-gamma-D-Glu-L-Lys-D-Ala-D-Ala)-di-trans,octa-cis-undecaprenyl diphosphate + UDP + H(+)</text>
        <dbReference type="Rhea" id="RHEA:23192"/>
        <dbReference type="ChEBI" id="CHEBI:15378"/>
        <dbReference type="ChEBI" id="CHEBI:57705"/>
        <dbReference type="ChEBI" id="CHEBI:58223"/>
        <dbReference type="ChEBI" id="CHEBI:60032"/>
        <dbReference type="ChEBI" id="CHEBI:60033"/>
        <dbReference type="EC" id="2.4.1.227"/>
    </reaction>
</comment>
<evidence type="ECO:0000256" key="3">
    <source>
        <dbReference type="ARBA" id="ARBA00022676"/>
    </source>
</evidence>
<dbReference type="Gene3D" id="3.40.50.2000">
    <property type="entry name" value="Glycogen Phosphorylase B"/>
    <property type="match status" value="2"/>
</dbReference>
<dbReference type="InterPro" id="IPR007235">
    <property type="entry name" value="Glyco_trans_28_C"/>
</dbReference>
<evidence type="ECO:0000256" key="10">
    <source>
        <dbReference type="HAMAP-Rule" id="MF_00033"/>
    </source>
</evidence>
<dbReference type="Pfam" id="PF03033">
    <property type="entry name" value="Glyco_transf_28"/>
    <property type="match status" value="1"/>
</dbReference>
<comment type="caution">
    <text evidence="10">Lacks conserved residue(s) required for the propagation of feature annotation.</text>
</comment>
<reference evidence="13 14" key="1">
    <citation type="submission" date="2016-10" db="EMBL/GenBank/DDBJ databases">
        <authorList>
            <person name="de Groot N.N."/>
        </authorList>
    </citation>
    <scope>NUCLEOTIDE SEQUENCE [LARGE SCALE GENOMIC DNA]</scope>
    <source>
        <strain evidence="13 14">DSM 15827</strain>
    </source>
</reference>
<dbReference type="GO" id="GO:0005975">
    <property type="term" value="P:carbohydrate metabolic process"/>
    <property type="evidence" value="ECO:0007669"/>
    <property type="project" value="InterPro"/>
</dbReference>
<feature type="domain" description="Glycosyl transferase family 28 C-terminal" evidence="12">
    <location>
        <begin position="192"/>
        <end position="357"/>
    </location>
</feature>
<keyword evidence="5 10" id="KW-0133">Cell shape</keyword>
<evidence type="ECO:0000256" key="9">
    <source>
        <dbReference type="ARBA" id="ARBA00023316"/>
    </source>
</evidence>
<evidence type="ECO:0000256" key="2">
    <source>
        <dbReference type="ARBA" id="ARBA00022618"/>
    </source>
</evidence>
<evidence type="ECO:0000256" key="6">
    <source>
        <dbReference type="ARBA" id="ARBA00022984"/>
    </source>
</evidence>
<name>A0A1H9ICG1_9LACT</name>
<accession>A0A1H9ICG1</accession>
<keyword evidence="8 10" id="KW-0131">Cell cycle</keyword>
<dbReference type="SUPFAM" id="SSF53756">
    <property type="entry name" value="UDP-Glycosyltransferase/glycogen phosphorylase"/>
    <property type="match status" value="1"/>
</dbReference>
<organism evidence="13 14">
    <name type="scientific">Granulicatella balaenopterae</name>
    <dbReference type="NCBI Taxonomy" id="137733"/>
    <lineage>
        <taxon>Bacteria</taxon>
        <taxon>Bacillati</taxon>
        <taxon>Bacillota</taxon>
        <taxon>Bacilli</taxon>
        <taxon>Lactobacillales</taxon>
        <taxon>Carnobacteriaceae</taxon>
        <taxon>Granulicatella</taxon>
    </lineage>
</organism>
<keyword evidence="9 10" id="KW-0961">Cell wall biogenesis/degradation</keyword>
<comment type="subcellular location">
    <subcellularLocation>
        <location evidence="10">Cell membrane</location>
        <topology evidence="10">Peripheral membrane protein</topology>
        <orientation evidence="10">Cytoplasmic side</orientation>
    </subcellularLocation>
</comment>
<dbReference type="CDD" id="cd03785">
    <property type="entry name" value="GT28_MurG"/>
    <property type="match status" value="1"/>
</dbReference>
<feature type="binding site" evidence="10">
    <location>
        <begin position="10"/>
        <end position="12"/>
    </location>
    <ligand>
        <name>UDP-N-acetyl-alpha-D-glucosamine</name>
        <dbReference type="ChEBI" id="CHEBI:57705"/>
    </ligand>
</feature>
<keyword evidence="2 10" id="KW-0132">Cell division</keyword>
<dbReference type="NCBIfam" id="TIGR01133">
    <property type="entry name" value="murG"/>
    <property type="match status" value="1"/>
</dbReference>
<comment type="pathway">
    <text evidence="10">Cell wall biogenesis; peptidoglycan biosynthesis.</text>
</comment>
<dbReference type="PANTHER" id="PTHR21015:SF22">
    <property type="entry name" value="GLYCOSYLTRANSFERASE"/>
    <property type="match status" value="1"/>
</dbReference>
<dbReference type="GO" id="GO:0009252">
    <property type="term" value="P:peptidoglycan biosynthetic process"/>
    <property type="evidence" value="ECO:0007669"/>
    <property type="project" value="UniProtKB-UniRule"/>
</dbReference>
<comment type="similarity">
    <text evidence="10">Belongs to the glycosyltransferase 28 family. MurG subfamily.</text>
</comment>
<feature type="domain" description="Glycosyltransferase family 28 N-terminal" evidence="11">
    <location>
        <begin position="3"/>
        <end position="143"/>
    </location>
</feature>
<keyword evidence="14" id="KW-1185">Reference proteome</keyword>
<dbReference type="GO" id="GO:0005886">
    <property type="term" value="C:plasma membrane"/>
    <property type="evidence" value="ECO:0007669"/>
    <property type="project" value="UniProtKB-SubCell"/>
</dbReference>
<evidence type="ECO:0000313" key="14">
    <source>
        <dbReference type="Proteomes" id="UP000198556"/>
    </source>
</evidence>
<dbReference type="PANTHER" id="PTHR21015">
    <property type="entry name" value="UDP-N-ACETYLGLUCOSAMINE--N-ACETYLMURAMYL-(PENTAPEPTIDE) PYROPHOSPHORYL-UNDECAPRENOL N-ACETYLGLUCOSAMINE TRANSFERASE 1"/>
    <property type="match status" value="1"/>
</dbReference>
<dbReference type="InterPro" id="IPR004276">
    <property type="entry name" value="GlycoTrans_28_N"/>
</dbReference>
<dbReference type="AlphaFoldDB" id="A0A1H9ICG1"/>
<dbReference type="GO" id="GO:0050511">
    <property type="term" value="F:undecaprenyldiphospho-muramoylpentapeptide beta-N-acetylglucosaminyltransferase activity"/>
    <property type="evidence" value="ECO:0007669"/>
    <property type="project" value="UniProtKB-UniRule"/>
</dbReference>
<keyword evidence="6 10" id="KW-0573">Peptidoglycan synthesis</keyword>
<dbReference type="RefSeq" id="WP_089746022.1">
    <property type="nucleotide sequence ID" value="NZ_FOGF01000005.1"/>
</dbReference>
<dbReference type="InterPro" id="IPR006009">
    <property type="entry name" value="GlcNAc_MurG"/>
</dbReference>
<dbReference type="STRING" id="137733.SAMN05421767_10541"/>
<evidence type="ECO:0000313" key="13">
    <source>
        <dbReference type="EMBL" id="SEQ72277.1"/>
    </source>
</evidence>
<evidence type="ECO:0000256" key="4">
    <source>
        <dbReference type="ARBA" id="ARBA00022679"/>
    </source>
</evidence>
<feature type="binding site" evidence="10">
    <location>
        <position position="198"/>
    </location>
    <ligand>
        <name>UDP-N-acetyl-alpha-D-glucosamine</name>
        <dbReference type="ChEBI" id="CHEBI:57705"/>
    </ligand>
</feature>
<comment type="function">
    <text evidence="10">Cell wall formation. Catalyzes the transfer of a GlcNAc subunit on undecaprenyl-pyrophosphoryl-MurNAc-pentapeptide (lipid intermediate I) to form undecaprenyl-pyrophosphoryl-MurNAc-(pentapeptide)GlcNAc (lipid intermediate II).</text>
</comment>
<dbReference type="GO" id="GO:0051301">
    <property type="term" value="P:cell division"/>
    <property type="evidence" value="ECO:0007669"/>
    <property type="project" value="UniProtKB-KW"/>
</dbReference>
<feature type="binding site" evidence="10">
    <location>
        <position position="299"/>
    </location>
    <ligand>
        <name>UDP-N-acetyl-alpha-D-glucosamine</name>
        <dbReference type="ChEBI" id="CHEBI:57705"/>
    </ligand>
</feature>
<evidence type="ECO:0000256" key="1">
    <source>
        <dbReference type="ARBA" id="ARBA00022475"/>
    </source>
</evidence>
<feature type="binding site" evidence="10">
    <location>
        <position position="124"/>
    </location>
    <ligand>
        <name>UDP-N-acetyl-alpha-D-glucosamine</name>
        <dbReference type="ChEBI" id="CHEBI:57705"/>
    </ligand>
</feature>
<sequence length="368" mass="40781">MKIMVSGGGTGGHIYPALSLMKYIKEIEPTAEFLYVGTKKGLESKIVPEEGYDFASVRIQGLKRSLSFENFKTAFFMLKSVHDSKKIMKEFKPDVVIGTGGYVCAPVLYAAAKQGIPTMIHEQNSVAGLTNKFLARYVTKIAICFEDVKKDFAKYSDKVIMTGNPRGQEVVKTTKNPQQLQELGLNPEKPILVIFGGSRGAEKINQTIVDIYQDFADKPYQVVAVTGAGHYDKINKLITEQEKLLPQVHLFPYIKDMPNLFQFSDVVVCRSGATTLTELTALGLPSVLIPSPYVTNNHQQRNAESLVNGDAALMVLEKDLTKESLMTAINEVMDHPAKRQEMTDNAKKLGIIDANDRLFGIIQSIVKK</sequence>
<keyword evidence="7 10" id="KW-0472">Membrane</keyword>